<evidence type="ECO:0000256" key="1">
    <source>
        <dbReference type="ARBA" id="ARBA00004651"/>
    </source>
</evidence>
<evidence type="ECO:0000259" key="13">
    <source>
        <dbReference type="PROSITE" id="PS50929"/>
    </source>
</evidence>
<dbReference type="AlphaFoldDB" id="A0A437NYI1"/>
<proteinExistence type="predicted"/>
<evidence type="ECO:0000256" key="8">
    <source>
        <dbReference type="ARBA" id="ARBA00022989"/>
    </source>
</evidence>
<gene>
    <name evidence="15" type="ORF">EOE48_21390</name>
</gene>
<dbReference type="GO" id="GO:0043213">
    <property type="term" value="P:bacteriocin transport"/>
    <property type="evidence" value="ECO:0007669"/>
    <property type="project" value="UniProtKB-KW"/>
</dbReference>
<dbReference type="SMART" id="SM00382">
    <property type="entry name" value="AAA"/>
    <property type="match status" value="1"/>
</dbReference>
<feature type="transmembrane region" description="Helical" evidence="11">
    <location>
        <begin position="169"/>
        <end position="193"/>
    </location>
</feature>
<evidence type="ECO:0000259" key="14">
    <source>
        <dbReference type="PROSITE" id="PS50990"/>
    </source>
</evidence>
<feature type="transmembrane region" description="Helical" evidence="11">
    <location>
        <begin position="419"/>
        <end position="443"/>
    </location>
</feature>
<dbReference type="SUPFAM" id="SSF90123">
    <property type="entry name" value="ABC transporter transmembrane region"/>
    <property type="match status" value="1"/>
</dbReference>
<dbReference type="InterPro" id="IPR005074">
    <property type="entry name" value="Peptidase_C39"/>
</dbReference>
<dbReference type="Gene3D" id="3.40.50.300">
    <property type="entry name" value="P-loop containing nucleotide triphosphate hydrolases"/>
    <property type="match status" value="1"/>
</dbReference>
<dbReference type="RefSeq" id="WP_127732915.1">
    <property type="nucleotide sequence ID" value="NZ_SACP01000025.1"/>
</dbReference>
<keyword evidence="9 11" id="KW-0472">Membrane</keyword>
<feature type="domain" description="ABC transporter" evidence="12">
    <location>
        <begin position="497"/>
        <end position="730"/>
    </location>
</feature>
<evidence type="ECO:0000256" key="3">
    <source>
        <dbReference type="ARBA" id="ARBA00022475"/>
    </source>
</evidence>
<dbReference type="InterPro" id="IPR039421">
    <property type="entry name" value="Type_1_exporter"/>
</dbReference>
<keyword evidence="6" id="KW-0067">ATP-binding</keyword>
<organism evidence="15 16">
    <name type="scientific">Methylobacterium oryzihabitans</name>
    <dbReference type="NCBI Taxonomy" id="2499852"/>
    <lineage>
        <taxon>Bacteria</taxon>
        <taxon>Pseudomonadati</taxon>
        <taxon>Pseudomonadota</taxon>
        <taxon>Alphaproteobacteria</taxon>
        <taxon>Hyphomicrobiales</taxon>
        <taxon>Methylobacteriaceae</taxon>
        <taxon>Methylobacterium</taxon>
    </lineage>
</organism>
<evidence type="ECO:0000313" key="16">
    <source>
        <dbReference type="Proteomes" id="UP000286997"/>
    </source>
</evidence>
<evidence type="ECO:0000256" key="2">
    <source>
        <dbReference type="ARBA" id="ARBA00022448"/>
    </source>
</evidence>
<dbReference type="Proteomes" id="UP000286997">
    <property type="component" value="Unassembled WGS sequence"/>
</dbReference>
<dbReference type="InterPro" id="IPR036640">
    <property type="entry name" value="ABC1_TM_sf"/>
</dbReference>
<keyword evidence="2" id="KW-0813">Transport</keyword>
<evidence type="ECO:0000256" key="11">
    <source>
        <dbReference type="SAM" id="Phobius"/>
    </source>
</evidence>
<feature type="transmembrane region" description="Helical" evidence="11">
    <location>
        <begin position="205"/>
        <end position="226"/>
    </location>
</feature>
<dbReference type="GO" id="GO:0006508">
    <property type="term" value="P:proteolysis"/>
    <property type="evidence" value="ECO:0007669"/>
    <property type="project" value="InterPro"/>
</dbReference>
<keyword evidence="16" id="KW-1185">Reference proteome</keyword>
<dbReference type="InterPro" id="IPR003593">
    <property type="entry name" value="AAA+_ATPase"/>
</dbReference>
<feature type="transmembrane region" description="Helical" evidence="11">
    <location>
        <begin position="306"/>
        <end position="327"/>
    </location>
</feature>
<dbReference type="Pfam" id="PF03412">
    <property type="entry name" value="Peptidase_C39"/>
    <property type="match status" value="1"/>
</dbReference>
<dbReference type="GO" id="GO:0015031">
    <property type="term" value="P:protein transport"/>
    <property type="evidence" value="ECO:0007669"/>
    <property type="project" value="UniProtKB-KW"/>
</dbReference>
<sequence length="731" mass="77252">MSAGTRFPRTARLRVPTVLQMEAVECGAACLGMILAHHGKWVPLEELRAACGVSRDGSRARAIVHAARSYGLDAAGWRSETAQVDGQRLPAILFWDFNHFVVLEGIGRDRVHLNDPACGPRTVTHEEFDRSFTGVMLTMVPGPGFRPSGSRPGVWRAVAGQLAGAKGAVAFLVTAGIAALLPGLVAPAALRIFVDDILIRGLTDWLRPLLLVLAVAAALGGLLAWLQGIVLARLQWTLGTSLGLRLTWHLLHLSPGFFAQRHAGDVASRLHAAEHACDLIGSQVAALFVGGLATVFYGGLMLLYDPVLAAIGLALALLDLAFVRVVAERQTDALRRVMREQAMLGSLSINAIQSIETLKAAAAETAVLARWSGAQVRMMNAVTRSERSLQRLGLVPAALAAVATAGILAVGGLRVMDGILTVGTLAAFQTVLTSFLTQVNGLVGVAARMRELRVALERVDDVLRAPRDARAVQAQDPAQDPAQNPAGAGAARLAGAVAVRGLTYGFDPLDPPRIADVSFAVAPGARIALVGPSGSGKTTLARLIVGLAEPWSGSIRFDGIESRALDPGVRCASVGYVDQTTTLIEGSVRDNLTLWDERLPDDSLIAAARDALLHEVVASRPGGYDGPVSEGGGNWSGGQAQRLEIARALALDPSILVLDEATSALDAVSEVAILENLRRRGCTTILVTHRLSAIRDCDEILVLDGGRIVQRGRHDALWNEPGPYAELIRAA</sequence>
<dbReference type="PROSITE" id="PS50893">
    <property type="entry name" value="ABC_TRANSPORTER_2"/>
    <property type="match status" value="1"/>
</dbReference>
<dbReference type="InterPro" id="IPR003439">
    <property type="entry name" value="ABC_transporter-like_ATP-bd"/>
</dbReference>
<evidence type="ECO:0000313" key="15">
    <source>
        <dbReference type="EMBL" id="RVU14978.1"/>
    </source>
</evidence>
<feature type="transmembrane region" description="Helical" evidence="11">
    <location>
        <begin position="392"/>
        <end position="413"/>
    </location>
</feature>
<evidence type="ECO:0000256" key="10">
    <source>
        <dbReference type="ARBA" id="ARBA00043264"/>
    </source>
</evidence>
<dbReference type="PROSITE" id="PS50929">
    <property type="entry name" value="ABC_TM1F"/>
    <property type="match status" value="1"/>
</dbReference>
<keyword evidence="10" id="KW-0080">Bacteriocin transport</keyword>
<dbReference type="Gene3D" id="1.20.1560.10">
    <property type="entry name" value="ABC transporter type 1, transmembrane domain"/>
    <property type="match status" value="1"/>
</dbReference>
<feature type="transmembrane region" description="Helical" evidence="11">
    <location>
        <begin position="279"/>
        <end position="300"/>
    </location>
</feature>
<dbReference type="InterPro" id="IPR011527">
    <property type="entry name" value="ABC1_TM_dom"/>
</dbReference>
<comment type="subcellular location">
    <subcellularLocation>
        <location evidence="1">Cell membrane</location>
        <topology evidence="1">Multi-pass membrane protein</topology>
    </subcellularLocation>
</comment>
<dbReference type="NCBIfam" id="TIGR03796">
    <property type="entry name" value="NHLM_micro_ABC1"/>
    <property type="match status" value="1"/>
</dbReference>
<protein>
    <submittedName>
        <fullName evidence="15">NHLP family bacteriocin export ABC transporter peptidase/permease/ATPase subunit</fullName>
    </submittedName>
</protein>
<reference evidence="15 16" key="1">
    <citation type="submission" date="2019-01" db="EMBL/GenBank/DDBJ databases">
        <authorList>
            <person name="Chen W.-M."/>
        </authorList>
    </citation>
    <scope>NUCLEOTIDE SEQUENCE [LARGE SCALE GENOMIC DNA]</scope>
    <source>
        <strain evidence="15 16">TER-1</strain>
    </source>
</reference>
<dbReference type="GO" id="GO:0034040">
    <property type="term" value="F:ATPase-coupled lipid transmembrane transporter activity"/>
    <property type="evidence" value="ECO:0007669"/>
    <property type="project" value="TreeGrafter"/>
</dbReference>
<evidence type="ECO:0000256" key="7">
    <source>
        <dbReference type="ARBA" id="ARBA00022927"/>
    </source>
</evidence>
<dbReference type="InterPro" id="IPR022514">
    <property type="entry name" value="NHPM_micro_ABC1"/>
</dbReference>
<dbReference type="PROSITE" id="PS50990">
    <property type="entry name" value="PEPTIDASE_C39"/>
    <property type="match status" value="1"/>
</dbReference>
<evidence type="ECO:0000256" key="6">
    <source>
        <dbReference type="ARBA" id="ARBA00022840"/>
    </source>
</evidence>
<dbReference type="GO" id="GO:0005524">
    <property type="term" value="F:ATP binding"/>
    <property type="evidence" value="ECO:0007669"/>
    <property type="project" value="UniProtKB-KW"/>
</dbReference>
<dbReference type="GO" id="GO:0008233">
    <property type="term" value="F:peptidase activity"/>
    <property type="evidence" value="ECO:0007669"/>
    <property type="project" value="InterPro"/>
</dbReference>
<keyword evidence="8 11" id="KW-1133">Transmembrane helix</keyword>
<dbReference type="Pfam" id="PF00664">
    <property type="entry name" value="ABC_membrane"/>
    <property type="match status" value="1"/>
</dbReference>
<dbReference type="FunFam" id="3.40.50.300:FF:000299">
    <property type="entry name" value="ABC transporter ATP-binding protein/permease"/>
    <property type="match status" value="1"/>
</dbReference>
<evidence type="ECO:0000256" key="9">
    <source>
        <dbReference type="ARBA" id="ARBA00023136"/>
    </source>
</evidence>
<dbReference type="GO" id="GO:0140359">
    <property type="term" value="F:ABC-type transporter activity"/>
    <property type="evidence" value="ECO:0007669"/>
    <property type="project" value="InterPro"/>
</dbReference>
<evidence type="ECO:0000256" key="4">
    <source>
        <dbReference type="ARBA" id="ARBA00022692"/>
    </source>
</evidence>
<keyword evidence="4 11" id="KW-0812">Transmembrane</keyword>
<dbReference type="SUPFAM" id="SSF52540">
    <property type="entry name" value="P-loop containing nucleoside triphosphate hydrolases"/>
    <property type="match status" value="1"/>
</dbReference>
<keyword evidence="5" id="KW-0547">Nucleotide-binding</keyword>
<feature type="domain" description="Peptidase C39" evidence="14">
    <location>
        <begin position="20"/>
        <end position="139"/>
    </location>
</feature>
<dbReference type="PANTHER" id="PTHR24221:SF654">
    <property type="entry name" value="ATP-BINDING CASSETTE SUB-FAMILY B MEMBER 6"/>
    <property type="match status" value="1"/>
</dbReference>
<comment type="caution">
    <text evidence="15">The sequence shown here is derived from an EMBL/GenBank/DDBJ whole genome shotgun (WGS) entry which is preliminary data.</text>
</comment>
<dbReference type="GO" id="GO:0005886">
    <property type="term" value="C:plasma membrane"/>
    <property type="evidence" value="ECO:0007669"/>
    <property type="project" value="UniProtKB-SubCell"/>
</dbReference>
<dbReference type="Gene3D" id="3.90.70.10">
    <property type="entry name" value="Cysteine proteinases"/>
    <property type="match status" value="1"/>
</dbReference>
<keyword evidence="7" id="KW-0653">Protein transport</keyword>
<dbReference type="Pfam" id="PF00005">
    <property type="entry name" value="ABC_tran"/>
    <property type="match status" value="1"/>
</dbReference>
<dbReference type="InterPro" id="IPR027417">
    <property type="entry name" value="P-loop_NTPase"/>
</dbReference>
<name>A0A437NYI1_9HYPH</name>
<keyword evidence="3" id="KW-1003">Cell membrane</keyword>
<dbReference type="EMBL" id="SACP01000025">
    <property type="protein sequence ID" value="RVU14978.1"/>
    <property type="molecule type" value="Genomic_DNA"/>
</dbReference>
<evidence type="ECO:0000256" key="5">
    <source>
        <dbReference type="ARBA" id="ARBA00022741"/>
    </source>
</evidence>
<dbReference type="PANTHER" id="PTHR24221">
    <property type="entry name" value="ATP-BINDING CASSETTE SUB-FAMILY B"/>
    <property type="match status" value="1"/>
</dbReference>
<accession>A0A437NYI1</accession>
<feature type="domain" description="ABC transmembrane type-1" evidence="13">
    <location>
        <begin position="170"/>
        <end position="451"/>
    </location>
</feature>
<evidence type="ECO:0000259" key="12">
    <source>
        <dbReference type="PROSITE" id="PS50893"/>
    </source>
</evidence>
<dbReference type="OrthoDB" id="9787557at2"/>
<dbReference type="GO" id="GO:0016887">
    <property type="term" value="F:ATP hydrolysis activity"/>
    <property type="evidence" value="ECO:0007669"/>
    <property type="project" value="InterPro"/>
</dbReference>